<gene>
    <name evidence="1" type="ORF">B0H16DRAFT_1595710</name>
</gene>
<dbReference type="EMBL" id="JARKIB010000199">
    <property type="protein sequence ID" value="KAJ7724771.1"/>
    <property type="molecule type" value="Genomic_DNA"/>
</dbReference>
<protein>
    <submittedName>
        <fullName evidence="1">Uncharacterized protein</fullName>
    </submittedName>
</protein>
<proteinExistence type="predicted"/>
<feature type="non-terminal residue" evidence="1">
    <location>
        <position position="1"/>
    </location>
</feature>
<comment type="caution">
    <text evidence="1">The sequence shown here is derived from an EMBL/GenBank/DDBJ whole genome shotgun (WGS) entry which is preliminary data.</text>
</comment>
<dbReference type="Proteomes" id="UP001215598">
    <property type="component" value="Unassembled WGS sequence"/>
</dbReference>
<accession>A0AAD7MMX1</accession>
<keyword evidence="2" id="KW-1185">Reference proteome</keyword>
<sequence>PSPLSAWCFPQISDQALKFPLKWLSRQVVDSSRQSQRFKTTSNAFKTSSNTFKMPFKTLKPSRPELGSAAILTPKPSSPYRSTPRFAIFPSSHLKLTPVYLYPVGDDWRDRRERRVRRKGVFDSFPPLPLPSNDEFSRIPVPLVNSSRGSHRAEVAF</sequence>
<reference evidence="1" key="1">
    <citation type="submission" date="2023-03" db="EMBL/GenBank/DDBJ databases">
        <title>Massive genome expansion in bonnet fungi (Mycena s.s.) driven by repeated elements and novel gene families across ecological guilds.</title>
        <authorList>
            <consortium name="Lawrence Berkeley National Laboratory"/>
            <person name="Harder C.B."/>
            <person name="Miyauchi S."/>
            <person name="Viragh M."/>
            <person name="Kuo A."/>
            <person name="Thoen E."/>
            <person name="Andreopoulos B."/>
            <person name="Lu D."/>
            <person name="Skrede I."/>
            <person name="Drula E."/>
            <person name="Henrissat B."/>
            <person name="Morin E."/>
            <person name="Kohler A."/>
            <person name="Barry K."/>
            <person name="LaButti K."/>
            <person name="Morin E."/>
            <person name="Salamov A."/>
            <person name="Lipzen A."/>
            <person name="Mereny Z."/>
            <person name="Hegedus B."/>
            <person name="Baldrian P."/>
            <person name="Stursova M."/>
            <person name="Weitz H."/>
            <person name="Taylor A."/>
            <person name="Grigoriev I.V."/>
            <person name="Nagy L.G."/>
            <person name="Martin F."/>
            <person name="Kauserud H."/>
        </authorList>
    </citation>
    <scope>NUCLEOTIDE SEQUENCE</scope>
    <source>
        <strain evidence="1">CBHHK182m</strain>
    </source>
</reference>
<evidence type="ECO:0000313" key="1">
    <source>
        <dbReference type="EMBL" id="KAJ7724771.1"/>
    </source>
</evidence>
<evidence type="ECO:0000313" key="2">
    <source>
        <dbReference type="Proteomes" id="UP001215598"/>
    </source>
</evidence>
<dbReference type="AlphaFoldDB" id="A0AAD7MMX1"/>
<organism evidence="1 2">
    <name type="scientific">Mycena metata</name>
    <dbReference type="NCBI Taxonomy" id="1033252"/>
    <lineage>
        <taxon>Eukaryota</taxon>
        <taxon>Fungi</taxon>
        <taxon>Dikarya</taxon>
        <taxon>Basidiomycota</taxon>
        <taxon>Agaricomycotina</taxon>
        <taxon>Agaricomycetes</taxon>
        <taxon>Agaricomycetidae</taxon>
        <taxon>Agaricales</taxon>
        <taxon>Marasmiineae</taxon>
        <taxon>Mycenaceae</taxon>
        <taxon>Mycena</taxon>
    </lineage>
</organism>
<name>A0AAD7MMX1_9AGAR</name>